<evidence type="ECO:0000256" key="6">
    <source>
        <dbReference type="ARBA" id="ARBA00023002"/>
    </source>
</evidence>
<keyword evidence="5" id="KW-0274">FAD</keyword>
<dbReference type="AlphaFoldDB" id="A0A1V2L5R9"/>
<keyword evidence="4 8" id="KW-0732">Signal</keyword>
<dbReference type="Proteomes" id="UP000189513">
    <property type="component" value="Unassembled WGS sequence"/>
</dbReference>
<dbReference type="PANTHER" id="PTHR15944:SF0">
    <property type="entry name" value="PRENYLCYSTEINE LYASE DOMAIN-CONTAINING PROTEIN"/>
    <property type="match status" value="1"/>
</dbReference>
<dbReference type="GO" id="GO:0016829">
    <property type="term" value="F:lyase activity"/>
    <property type="evidence" value="ECO:0007669"/>
    <property type="project" value="UniProtKB-KW"/>
</dbReference>
<name>A0A1V2L5R9_CYBFA</name>
<dbReference type="InterPro" id="IPR036188">
    <property type="entry name" value="FAD/NAD-bd_sf"/>
</dbReference>
<accession>A0A1V2L5R9</accession>
<dbReference type="STRING" id="36022.A0A1V2L5R9"/>
<comment type="similarity">
    <text evidence="2">Belongs to the prenylcysteine oxidase family.</text>
</comment>
<protein>
    <submittedName>
        <fullName evidence="10">Farnesylcysteine lyase</fullName>
    </submittedName>
</protein>
<dbReference type="Pfam" id="PF07156">
    <property type="entry name" value="Prenylcys_lyase"/>
    <property type="match status" value="1"/>
</dbReference>
<dbReference type="Gene3D" id="3.50.50.60">
    <property type="entry name" value="FAD/NAD(P)-binding domain"/>
    <property type="match status" value="2"/>
</dbReference>
<keyword evidence="3" id="KW-0285">Flavoprotein</keyword>
<evidence type="ECO:0000256" key="1">
    <source>
        <dbReference type="ARBA" id="ARBA00001974"/>
    </source>
</evidence>
<feature type="signal peptide" evidence="8">
    <location>
        <begin position="1"/>
        <end position="35"/>
    </location>
</feature>
<evidence type="ECO:0000256" key="7">
    <source>
        <dbReference type="ARBA" id="ARBA00023180"/>
    </source>
</evidence>
<evidence type="ECO:0000313" key="10">
    <source>
        <dbReference type="EMBL" id="ONH67262.1"/>
    </source>
</evidence>
<evidence type="ECO:0000256" key="5">
    <source>
        <dbReference type="ARBA" id="ARBA00022827"/>
    </source>
</evidence>
<gene>
    <name evidence="10" type="ORF">BON22_3185</name>
</gene>
<evidence type="ECO:0000259" key="9">
    <source>
        <dbReference type="Pfam" id="PF07156"/>
    </source>
</evidence>
<dbReference type="EMBL" id="MPUK01000005">
    <property type="protein sequence ID" value="ONH67262.1"/>
    <property type="molecule type" value="Genomic_DNA"/>
</dbReference>
<feature type="domain" description="Prenylcysteine lyase" evidence="9">
    <location>
        <begin position="170"/>
        <end position="502"/>
    </location>
</feature>
<dbReference type="OMA" id="SIGIWDG"/>
<comment type="cofactor">
    <cofactor evidence="1">
        <name>FAD</name>
        <dbReference type="ChEBI" id="CHEBI:57692"/>
    </cofactor>
</comment>
<dbReference type="InterPro" id="IPR017046">
    <property type="entry name" value="Prenylcysteine_Oxase1"/>
</dbReference>
<dbReference type="GO" id="GO:0030328">
    <property type="term" value="P:prenylcysteine catabolic process"/>
    <property type="evidence" value="ECO:0007669"/>
    <property type="project" value="InterPro"/>
</dbReference>
<keyword evidence="6" id="KW-0560">Oxidoreductase</keyword>
<evidence type="ECO:0000256" key="8">
    <source>
        <dbReference type="SAM" id="SignalP"/>
    </source>
</evidence>
<evidence type="ECO:0000256" key="2">
    <source>
        <dbReference type="ARBA" id="ARBA00009967"/>
    </source>
</evidence>
<reference evidence="11" key="1">
    <citation type="journal article" date="2017" name="Genome Announc.">
        <title>Genome sequences of Cyberlindnera fabianii 65, Pichia kudriavzevii 129, and Saccharomyces cerevisiae 131 isolated from fermented masau fruits in Zimbabwe.</title>
        <authorList>
            <person name="van Rijswijck I.M.H."/>
            <person name="Derks M.F.L."/>
            <person name="Abee T."/>
            <person name="de Ridder D."/>
            <person name="Smid E.J."/>
        </authorList>
    </citation>
    <scope>NUCLEOTIDE SEQUENCE [LARGE SCALE GENOMIC DNA]</scope>
    <source>
        <strain evidence="11">65</strain>
    </source>
</reference>
<dbReference type="PROSITE" id="PS51257">
    <property type="entry name" value="PROKAR_LIPOPROTEIN"/>
    <property type="match status" value="1"/>
</dbReference>
<dbReference type="VEuPathDB" id="FungiDB:BON22_3185"/>
<organism evidence="10 11">
    <name type="scientific">Cyberlindnera fabianii</name>
    <name type="common">Yeast</name>
    <name type="synonym">Hansenula fabianii</name>
    <dbReference type="NCBI Taxonomy" id="36022"/>
    <lineage>
        <taxon>Eukaryota</taxon>
        <taxon>Fungi</taxon>
        <taxon>Dikarya</taxon>
        <taxon>Ascomycota</taxon>
        <taxon>Saccharomycotina</taxon>
        <taxon>Saccharomycetes</taxon>
        <taxon>Phaffomycetales</taxon>
        <taxon>Phaffomycetaceae</taxon>
        <taxon>Cyberlindnera</taxon>
    </lineage>
</organism>
<dbReference type="Pfam" id="PF13450">
    <property type="entry name" value="NAD_binding_8"/>
    <property type="match status" value="1"/>
</dbReference>
<evidence type="ECO:0000256" key="4">
    <source>
        <dbReference type="ARBA" id="ARBA00022729"/>
    </source>
</evidence>
<comment type="caution">
    <text evidence="10">The sequence shown here is derived from an EMBL/GenBank/DDBJ whole genome shotgun (WGS) entry which is preliminary data.</text>
</comment>
<dbReference type="InterPro" id="IPR010795">
    <property type="entry name" value="Prenylcys_lyase"/>
</dbReference>
<sequence>MMSSFPRGTSTSIWKMVLLTHLFVTIVACSQQVIASYDNSTTSGDDDGKRIAVIGAGAGGSAFSYYLQRYTSHAFNITVFESNGYIGGRSTTIGNYVSSLGNVTDEYLLNCDIELGGSVFVEANAIMVNGAEMFDLSTADNGLSDTDKLTQTVGMWTGSKFNVWLDASSTITSLLGDLKLIIKYNFSIFRLFLDLQSYVNNFVGYFYHEAFPYDMQTVVADAGLSDTTGSYASKFLKTIKHWYADNFLYDIVGPATRVNYLSDLDDIHAFGAYISMAASNANAIKGGNFQIFERFLEESEAQILLNTKVTKISQNGDGKWTVSYGDGDSAKFDQVVIAAPLQLTGIVFEGADMSKLQNVEYRIVHATYIQTPIDHLMDKPQFGSKGVPQTMFTTANDSIPFKSTNIVHYDNSTNKVTYKVVTDEAIDKDFVAEQFFSNMTDVEILFAHEWRAYPILKPTTIFDKFEVHEGLWYLNSMERFISTMETAALAGAAVAGHIAQGINTEPIVVP</sequence>
<proteinExistence type="inferred from homology"/>
<dbReference type="GO" id="GO:0030327">
    <property type="term" value="P:prenylated protein catabolic process"/>
    <property type="evidence" value="ECO:0007669"/>
    <property type="project" value="TreeGrafter"/>
</dbReference>
<evidence type="ECO:0000313" key="11">
    <source>
        <dbReference type="Proteomes" id="UP000189513"/>
    </source>
</evidence>
<keyword evidence="10" id="KW-0456">Lyase</keyword>
<dbReference type="PANTHER" id="PTHR15944">
    <property type="entry name" value="FARNESYLCYSTEINE LYASE"/>
    <property type="match status" value="1"/>
</dbReference>
<dbReference type="SUPFAM" id="SSF51905">
    <property type="entry name" value="FAD/NAD(P)-binding domain"/>
    <property type="match status" value="1"/>
</dbReference>
<keyword evidence="11" id="KW-1185">Reference proteome</keyword>
<dbReference type="GO" id="GO:0001735">
    <property type="term" value="F:prenylcysteine oxidase activity"/>
    <property type="evidence" value="ECO:0007669"/>
    <property type="project" value="InterPro"/>
</dbReference>
<evidence type="ECO:0000256" key="3">
    <source>
        <dbReference type="ARBA" id="ARBA00022630"/>
    </source>
</evidence>
<feature type="chain" id="PRO_5012165999" evidence="8">
    <location>
        <begin position="36"/>
        <end position="510"/>
    </location>
</feature>
<keyword evidence="7" id="KW-0325">Glycoprotein</keyword>